<feature type="transmembrane region" description="Helical" evidence="6">
    <location>
        <begin position="244"/>
        <end position="266"/>
    </location>
</feature>
<proteinExistence type="predicted"/>
<protein>
    <recommendedName>
        <fullName evidence="7">ABC3 transporter permease C-terminal domain-containing protein</fullName>
    </recommendedName>
</protein>
<keyword evidence="3 6" id="KW-0812">Transmembrane</keyword>
<evidence type="ECO:0000313" key="9">
    <source>
        <dbReference type="Proteomes" id="UP000250003"/>
    </source>
</evidence>
<dbReference type="AlphaFoldDB" id="A0A2Z4UA90"/>
<dbReference type="OrthoDB" id="9781780at2"/>
<evidence type="ECO:0000256" key="3">
    <source>
        <dbReference type="ARBA" id="ARBA00022692"/>
    </source>
</evidence>
<dbReference type="RefSeq" id="WP_111919463.1">
    <property type="nucleotide sequence ID" value="NZ_CP030280.1"/>
</dbReference>
<dbReference type="KEGG" id="blau:DQQ01_07155"/>
<feature type="transmembrane region" description="Helical" evidence="6">
    <location>
        <begin position="297"/>
        <end position="318"/>
    </location>
</feature>
<feature type="transmembrane region" description="Helical" evidence="6">
    <location>
        <begin position="556"/>
        <end position="582"/>
    </location>
</feature>
<evidence type="ECO:0000259" key="7">
    <source>
        <dbReference type="Pfam" id="PF02687"/>
    </source>
</evidence>
<feature type="transmembrane region" description="Helical" evidence="6">
    <location>
        <begin position="619"/>
        <end position="637"/>
    </location>
</feature>
<organism evidence="8 9">
    <name type="scientific">Blautia argi</name>
    <dbReference type="NCBI Taxonomy" id="1912897"/>
    <lineage>
        <taxon>Bacteria</taxon>
        <taxon>Bacillati</taxon>
        <taxon>Bacillota</taxon>
        <taxon>Clostridia</taxon>
        <taxon>Lachnospirales</taxon>
        <taxon>Lachnospiraceae</taxon>
        <taxon>Blautia</taxon>
    </lineage>
</organism>
<feature type="transmembrane region" description="Helical" evidence="6">
    <location>
        <begin position="103"/>
        <end position="132"/>
    </location>
</feature>
<evidence type="ECO:0000256" key="4">
    <source>
        <dbReference type="ARBA" id="ARBA00022989"/>
    </source>
</evidence>
<evidence type="ECO:0000256" key="6">
    <source>
        <dbReference type="SAM" id="Phobius"/>
    </source>
</evidence>
<dbReference type="Proteomes" id="UP000250003">
    <property type="component" value="Chromosome"/>
</dbReference>
<dbReference type="EMBL" id="CP030280">
    <property type="protein sequence ID" value="AWY97951.1"/>
    <property type="molecule type" value="Genomic_DNA"/>
</dbReference>
<keyword evidence="2" id="KW-1003">Cell membrane</keyword>
<evidence type="ECO:0000256" key="1">
    <source>
        <dbReference type="ARBA" id="ARBA00004651"/>
    </source>
</evidence>
<accession>A0A2Z4UA90</accession>
<keyword evidence="5 6" id="KW-0472">Membrane</keyword>
<reference evidence="9" key="1">
    <citation type="submission" date="2018-06" db="EMBL/GenBank/DDBJ databases">
        <title>Description of Blautia argi sp. nov., a new anaerobic isolated from dog feces.</title>
        <authorList>
            <person name="Chang Y.-H."/>
            <person name="Paek J."/>
            <person name="Shin Y."/>
        </authorList>
    </citation>
    <scope>NUCLEOTIDE SEQUENCE [LARGE SCALE GENOMIC DNA]</scope>
    <source>
        <strain evidence="9">KCTC 15426</strain>
    </source>
</reference>
<feature type="transmembrane region" description="Helical" evidence="6">
    <location>
        <begin position="16"/>
        <end position="34"/>
    </location>
</feature>
<dbReference type="InterPro" id="IPR003838">
    <property type="entry name" value="ABC3_permease_C"/>
</dbReference>
<name>A0A2Z4UA90_9FIRM</name>
<feature type="transmembrane region" description="Helical" evidence="6">
    <location>
        <begin position="202"/>
        <end position="224"/>
    </location>
</feature>
<evidence type="ECO:0000256" key="5">
    <source>
        <dbReference type="ARBA" id="ARBA00023136"/>
    </source>
</evidence>
<evidence type="ECO:0000313" key="8">
    <source>
        <dbReference type="EMBL" id="AWY97951.1"/>
    </source>
</evidence>
<comment type="subcellular location">
    <subcellularLocation>
        <location evidence="1">Cell membrane</location>
        <topology evidence="1">Multi-pass membrane protein</topology>
    </subcellularLocation>
</comment>
<dbReference type="PANTHER" id="PTHR46795">
    <property type="entry name" value="ABC TRANSPORTER PERMEASE-RELATED-RELATED"/>
    <property type="match status" value="1"/>
</dbReference>
<dbReference type="GO" id="GO:0005886">
    <property type="term" value="C:plasma membrane"/>
    <property type="evidence" value="ECO:0007669"/>
    <property type="project" value="UniProtKB-SubCell"/>
</dbReference>
<dbReference type="InterPro" id="IPR052536">
    <property type="entry name" value="ABC-4_Integral_Memb_Prot"/>
</dbReference>
<dbReference type="PANTHER" id="PTHR46795:SF3">
    <property type="entry name" value="ABC TRANSPORTER PERMEASE"/>
    <property type="match status" value="1"/>
</dbReference>
<keyword evidence="4 6" id="KW-1133">Transmembrane helix</keyword>
<keyword evidence="9" id="KW-1185">Reference proteome</keyword>
<dbReference type="Pfam" id="PF02687">
    <property type="entry name" value="FtsX"/>
    <property type="match status" value="1"/>
</dbReference>
<feature type="transmembrane region" description="Helical" evidence="6">
    <location>
        <begin position="657"/>
        <end position="684"/>
    </location>
</feature>
<feature type="transmembrane region" description="Helical" evidence="6">
    <location>
        <begin position="58"/>
        <end position="82"/>
    </location>
</feature>
<feature type="domain" description="ABC3 transporter permease C-terminal" evidence="7">
    <location>
        <begin position="64"/>
        <end position="182"/>
    </location>
</feature>
<sequence length="699" mass="81525">MYKIEWYKLRSSIKSNIIYFVTLVICIALFYGFISLGDPYNPLVQGNEKYDFSMYAPMIRYCIYVVSISLFILVSYVNLYMFKEKLKDISVLITLGMKRSKIAIWYSEEMLTVSIVAFVIGIFGGIICSYVINGVLSLIAYKNIVDNRLFYVQSFVETCIFFAVIYCGITFINVIKVLKKSPLELLNNHKVIDSKRNSKFRIVSEIIVLLVSYIFIAYNLKVYFSLGRNYQGNIPDYESNKFQVAIFAAIILAIFLTIKIIAYLLIAITKKKILRYGESMFIVGKLAFRMRSNVRNMFLVTIVLTLSLCGFSLIPILAEFSKEYMEQRMVFDVNIPFNYDNIERQEDIPDIDYQFAKEILEENDLSVKDECILEEYFVWEKDFSGPSGRKNKYDMPRLAISISDYNKLREMAELEKIELEKDEFIYQVKNDVDISQFEDALKLERSLKVGNSRLKPSKEKFVIAENLGDYIYNTNTDDLLVFPDEVCAELKLAKKSYFANLRGDGRYQDCKNSEKEIYTTFRQTYSYLYTQYGENGNKAIDFIGPMRFISIEENDISFMVIVTKMLGIYIGIIFMVICMAMVSIKNIIECSSDIDNYQLMKQIGMSSKSIKYLNLKENLFFYFVPYFISIFNFYIIQKTFFMRFGKRVNVYFQGNGYVNGIMVPFLAVSIILLIYIIVAQIINFNKIDDSLKRSYLQRE</sequence>
<evidence type="ECO:0000256" key="2">
    <source>
        <dbReference type="ARBA" id="ARBA00022475"/>
    </source>
</evidence>
<gene>
    <name evidence="8" type="ORF">DQQ01_07155</name>
</gene>
<feature type="transmembrane region" description="Helical" evidence="6">
    <location>
        <begin position="152"/>
        <end position="175"/>
    </location>
</feature>